<organism evidence="13 14">
    <name type="scientific">Kwoniella shivajii</name>
    <dbReference type="NCBI Taxonomy" id="564305"/>
    <lineage>
        <taxon>Eukaryota</taxon>
        <taxon>Fungi</taxon>
        <taxon>Dikarya</taxon>
        <taxon>Basidiomycota</taxon>
        <taxon>Agaricomycotina</taxon>
        <taxon>Tremellomycetes</taxon>
        <taxon>Tremellales</taxon>
        <taxon>Cryptococcaceae</taxon>
        <taxon>Kwoniella</taxon>
    </lineage>
</organism>
<comment type="similarity">
    <text evidence="3">Belongs to the CNEP1R1 family.</text>
</comment>
<sequence>MGYKLFVHPPTSSLRIRALQASVAVVSVTLVLFFASGMYEEKIKYAYSSPSLAKPFLGAQGQSQRKVSGTPNVMATIPPSSNPRGELIFSSRVDKGFREGYERYRAAFERRREEKAREEARRNGHARWLTWARRRDSPSPVGWRGTPTPPISRRETPPPGLGPISGVRRSPSPGESGLRHSSRPIFGDKEGSERSESYSFVLDQGRTGTGK</sequence>
<accession>A0ABZ1D979</accession>
<comment type="subcellular location">
    <subcellularLocation>
        <location evidence="2">Cytoplasm</location>
    </subcellularLocation>
    <subcellularLocation>
        <location evidence="1">Nucleus membrane</location>
        <topology evidence="1">Multi-pass membrane protein</topology>
    </subcellularLocation>
</comment>
<dbReference type="PANTHER" id="PTHR20996:SF1">
    <property type="entry name" value="NUCLEAR ENVELOPE PHOSPHATASE-REGULATORY SUBUNIT 1"/>
    <property type="match status" value="1"/>
</dbReference>
<keyword evidence="4" id="KW-0963">Cytoplasm</keyword>
<dbReference type="GeneID" id="87959583"/>
<dbReference type="InterPro" id="IPR005605">
    <property type="entry name" value="Spo7"/>
</dbReference>
<evidence type="ECO:0000256" key="7">
    <source>
        <dbReference type="ARBA" id="ARBA00023098"/>
    </source>
</evidence>
<keyword evidence="9" id="KW-0539">Nucleus</keyword>
<protein>
    <recommendedName>
        <fullName evidence="10">Transmembrane protein 188</fullName>
    </recommendedName>
</protein>
<dbReference type="RefSeq" id="XP_062795194.1">
    <property type="nucleotide sequence ID" value="XM_062939143.1"/>
</dbReference>
<feature type="transmembrane region" description="Helical" evidence="12">
    <location>
        <begin position="20"/>
        <end position="39"/>
    </location>
</feature>
<keyword evidence="14" id="KW-1185">Reference proteome</keyword>
<dbReference type="EMBL" id="CP141891">
    <property type="protein sequence ID" value="WRT70455.1"/>
    <property type="molecule type" value="Genomic_DNA"/>
</dbReference>
<keyword evidence="6 12" id="KW-1133">Transmembrane helix</keyword>
<feature type="compositionally biased region" description="Basic and acidic residues" evidence="11">
    <location>
        <begin position="186"/>
        <end position="196"/>
    </location>
</feature>
<dbReference type="Proteomes" id="UP001329825">
    <property type="component" value="Chromosome 11"/>
</dbReference>
<evidence type="ECO:0000256" key="11">
    <source>
        <dbReference type="SAM" id="MobiDB-lite"/>
    </source>
</evidence>
<evidence type="ECO:0000256" key="5">
    <source>
        <dbReference type="ARBA" id="ARBA00022692"/>
    </source>
</evidence>
<proteinExistence type="inferred from homology"/>
<name>A0ABZ1D979_9TREE</name>
<evidence type="ECO:0000256" key="1">
    <source>
        <dbReference type="ARBA" id="ARBA00004232"/>
    </source>
</evidence>
<evidence type="ECO:0000256" key="2">
    <source>
        <dbReference type="ARBA" id="ARBA00004496"/>
    </source>
</evidence>
<gene>
    <name evidence="13" type="ORF">IL334_007453</name>
</gene>
<dbReference type="Pfam" id="PF03907">
    <property type="entry name" value="Spo7"/>
    <property type="match status" value="1"/>
</dbReference>
<keyword evidence="7" id="KW-0443">Lipid metabolism</keyword>
<evidence type="ECO:0000256" key="8">
    <source>
        <dbReference type="ARBA" id="ARBA00023136"/>
    </source>
</evidence>
<dbReference type="InterPro" id="IPR019168">
    <property type="entry name" value="NEP1-R1"/>
</dbReference>
<evidence type="ECO:0000256" key="10">
    <source>
        <dbReference type="ARBA" id="ARBA00030458"/>
    </source>
</evidence>
<evidence type="ECO:0000256" key="9">
    <source>
        <dbReference type="ARBA" id="ARBA00023242"/>
    </source>
</evidence>
<dbReference type="PANTHER" id="PTHR20996">
    <property type="entry name" value="NUCLEAR ENVELOPE PHOSPHATASE-REGULATORY SUBUNIT 1"/>
    <property type="match status" value="1"/>
</dbReference>
<evidence type="ECO:0000256" key="4">
    <source>
        <dbReference type="ARBA" id="ARBA00022490"/>
    </source>
</evidence>
<evidence type="ECO:0000313" key="13">
    <source>
        <dbReference type="EMBL" id="WRT70455.1"/>
    </source>
</evidence>
<evidence type="ECO:0000313" key="14">
    <source>
        <dbReference type="Proteomes" id="UP001329825"/>
    </source>
</evidence>
<reference evidence="13 14" key="1">
    <citation type="submission" date="2024-01" db="EMBL/GenBank/DDBJ databases">
        <title>Comparative genomics of Cryptococcus and Kwoniella reveals pathogenesis evolution and contrasting modes of karyotype evolution via chromosome fusion or intercentromeric recombination.</title>
        <authorList>
            <person name="Coelho M.A."/>
            <person name="David-Palma M."/>
            <person name="Shea T."/>
            <person name="Bowers K."/>
            <person name="McGinley-Smith S."/>
            <person name="Mohammad A.W."/>
            <person name="Gnirke A."/>
            <person name="Yurkov A.M."/>
            <person name="Nowrousian M."/>
            <person name="Sun S."/>
            <person name="Cuomo C.A."/>
            <person name="Heitman J."/>
        </authorList>
    </citation>
    <scope>NUCLEOTIDE SEQUENCE [LARGE SCALE GENOMIC DNA]</scope>
    <source>
        <strain evidence="13">CBS 11374</strain>
    </source>
</reference>
<feature type="region of interest" description="Disordered" evidence="11">
    <location>
        <begin position="136"/>
        <end position="211"/>
    </location>
</feature>
<evidence type="ECO:0000256" key="6">
    <source>
        <dbReference type="ARBA" id="ARBA00022989"/>
    </source>
</evidence>
<evidence type="ECO:0000256" key="3">
    <source>
        <dbReference type="ARBA" id="ARBA00010998"/>
    </source>
</evidence>
<keyword evidence="5 12" id="KW-0812">Transmembrane</keyword>
<evidence type="ECO:0000256" key="12">
    <source>
        <dbReference type="SAM" id="Phobius"/>
    </source>
</evidence>
<keyword evidence="8 12" id="KW-0472">Membrane</keyword>